<gene>
    <name evidence="2" type="ORF">LCMiAC01_02800</name>
</gene>
<reference evidence="2" key="1">
    <citation type="journal article" date="2019" name="MBio">
        <title>Virus Genomes from Deep Sea Sediments Expand the Ocean Megavirome and Support Independent Origins of Viral Gigantism.</title>
        <authorList>
            <person name="Backstrom D."/>
            <person name="Yutin N."/>
            <person name="Jorgensen S.L."/>
            <person name="Dharamshi J."/>
            <person name="Homa F."/>
            <person name="Zaremba-Niedwiedzka K."/>
            <person name="Spang A."/>
            <person name="Wolf Y.I."/>
            <person name="Koonin E.V."/>
            <person name="Ettema T.J."/>
        </authorList>
    </citation>
    <scope>NUCLEOTIDE SEQUENCE</scope>
</reference>
<feature type="compositionally biased region" description="Polar residues" evidence="1">
    <location>
        <begin position="40"/>
        <end position="55"/>
    </location>
</feature>
<organism evidence="2">
    <name type="scientific">Mimivirus LCMiAC01</name>
    <dbReference type="NCBI Taxonomy" id="2506608"/>
    <lineage>
        <taxon>Viruses</taxon>
        <taxon>Varidnaviria</taxon>
        <taxon>Bamfordvirae</taxon>
        <taxon>Nucleocytoviricota</taxon>
        <taxon>Megaviricetes</taxon>
        <taxon>Imitervirales</taxon>
        <taxon>Mimiviridae</taxon>
        <taxon>Klosneuvirinae</taxon>
    </lineage>
</organism>
<protein>
    <submittedName>
        <fullName evidence="2">Uncharacterized protein</fullName>
    </submittedName>
</protein>
<accession>A0A481YZC0</accession>
<sequence>MNIIIFTIIAIAIIYIVHSIYNRPNKTARKIAQRPKYKKSNITPQRLKSSTGPASSCYQVRSKGRYDTTPITRILPAYPKGEHQFKHSINDDYYYIPTNYGCKKPVQSTKEHFDEFYGFRDKKTQHNSSIRYDPVDKMMNLKLDGVLSKATRHNYGNIADIFDHIVDGPIQYNKEYDEDPTDVL</sequence>
<dbReference type="EMBL" id="MK500393">
    <property type="protein sequence ID" value="QBK88603.1"/>
    <property type="molecule type" value="Genomic_DNA"/>
</dbReference>
<evidence type="ECO:0000256" key="1">
    <source>
        <dbReference type="SAM" id="MobiDB-lite"/>
    </source>
</evidence>
<proteinExistence type="predicted"/>
<name>A0A481YZC0_9VIRU</name>
<feature type="region of interest" description="Disordered" evidence="1">
    <location>
        <begin position="31"/>
        <end position="55"/>
    </location>
</feature>
<evidence type="ECO:0000313" key="2">
    <source>
        <dbReference type="EMBL" id="QBK88603.1"/>
    </source>
</evidence>